<dbReference type="PRINTS" id="PR00081">
    <property type="entry name" value="GDHRDH"/>
</dbReference>
<organism evidence="2 3">
    <name type="scientific">Homoserinibacter gongjuensis</name>
    <dbReference type="NCBI Taxonomy" id="1162968"/>
    <lineage>
        <taxon>Bacteria</taxon>
        <taxon>Bacillati</taxon>
        <taxon>Actinomycetota</taxon>
        <taxon>Actinomycetes</taxon>
        <taxon>Micrococcales</taxon>
        <taxon>Microbacteriaceae</taxon>
        <taxon>Homoserinibacter</taxon>
    </lineage>
</organism>
<dbReference type="SUPFAM" id="SSF51735">
    <property type="entry name" value="NAD(P)-binding Rossmann-fold domains"/>
    <property type="match status" value="1"/>
</dbReference>
<dbReference type="PANTHER" id="PTHR42760:SF53">
    <property type="entry name" value="BLR4183 PROTEIN"/>
    <property type="match status" value="1"/>
</dbReference>
<sequence>MAVHFTGVVLLTQQLAPLLADGGSILNVSTGLTRFATNPAYSVYSSMKGAIEVWTHYLARELGPRRIRVNAIAPGATATDFAAGAVRDNPQYRAMIEPTVALGRIGEPDDIGAAVAAILDPRMAWVTGQRIEASGGQRL</sequence>
<proteinExistence type="inferred from homology"/>
<protein>
    <submittedName>
        <fullName evidence="2">Uncharacterized protein</fullName>
    </submittedName>
</protein>
<evidence type="ECO:0000256" key="1">
    <source>
        <dbReference type="ARBA" id="ARBA00006484"/>
    </source>
</evidence>
<dbReference type="InterPro" id="IPR036291">
    <property type="entry name" value="NAD(P)-bd_dom_sf"/>
</dbReference>
<dbReference type="EMBL" id="BSVA01000001">
    <property type="protein sequence ID" value="GMA90782.1"/>
    <property type="molecule type" value="Genomic_DNA"/>
</dbReference>
<comment type="similarity">
    <text evidence="1">Belongs to the short-chain dehydrogenases/reductases (SDR) family.</text>
</comment>
<keyword evidence="3" id="KW-1185">Reference proteome</keyword>
<dbReference type="Pfam" id="PF13561">
    <property type="entry name" value="adh_short_C2"/>
    <property type="match status" value="1"/>
</dbReference>
<name>A0ABQ6JVL9_9MICO</name>
<dbReference type="InterPro" id="IPR002347">
    <property type="entry name" value="SDR_fam"/>
</dbReference>
<evidence type="ECO:0000313" key="3">
    <source>
        <dbReference type="Proteomes" id="UP001157069"/>
    </source>
</evidence>
<dbReference type="Proteomes" id="UP001157069">
    <property type="component" value="Unassembled WGS sequence"/>
</dbReference>
<reference evidence="3" key="1">
    <citation type="journal article" date="2019" name="Int. J. Syst. Evol. Microbiol.">
        <title>The Global Catalogue of Microorganisms (GCM) 10K type strain sequencing project: providing services to taxonomists for standard genome sequencing and annotation.</title>
        <authorList>
            <consortium name="The Broad Institute Genomics Platform"/>
            <consortium name="The Broad Institute Genome Sequencing Center for Infectious Disease"/>
            <person name="Wu L."/>
            <person name="Ma J."/>
        </authorList>
    </citation>
    <scope>NUCLEOTIDE SEQUENCE [LARGE SCALE GENOMIC DNA]</scope>
    <source>
        <strain evidence="3">NBRC 108755</strain>
    </source>
</reference>
<dbReference type="Gene3D" id="3.40.50.720">
    <property type="entry name" value="NAD(P)-binding Rossmann-like Domain"/>
    <property type="match status" value="1"/>
</dbReference>
<gene>
    <name evidence="2" type="ORF">GCM10025869_13110</name>
</gene>
<accession>A0ABQ6JVL9</accession>
<dbReference type="PANTHER" id="PTHR42760">
    <property type="entry name" value="SHORT-CHAIN DEHYDROGENASES/REDUCTASES FAMILY MEMBER"/>
    <property type="match status" value="1"/>
</dbReference>
<comment type="caution">
    <text evidence="2">The sequence shown here is derived from an EMBL/GenBank/DDBJ whole genome shotgun (WGS) entry which is preliminary data.</text>
</comment>
<evidence type="ECO:0000313" key="2">
    <source>
        <dbReference type="EMBL" id="GMA90782.1"/>
    </source>
</evidence>